<evidence type="ECO:0000313" key="2">
    <source>
        <dbReference type="Proteomes" id="UP001161422"/>
    </source>
</evidence>
<dbReference type="EMBL" id="BSNC01000003">
    <property type="protein sequence ID" value="GLP95782.1"/>
    <property type="molecule type" value="Genomic_DNA"/>
</dbReference>
<evidence type="ECO:0000313" key="1">
    <source>
        <dbReference type="EMBL" id="GLP95782.1"/>
    </source>
</evidence>
<accession>A0AA37RW20</accession>
<comment type="caution">
    <text evidence="1">The sequence shown here is derived from an EMBL/GenBank/DDBJ whole genome shotgun (WGS) entry which is preliminary data.</text>
</comment>
<dbReference type="AlphaFoldDB" id="A0AA37RW20"/>
<proteinExistence type="predicted"/>
<organism evidence="1 2">
    <name type="scientific">Paraferrimonas sedimenticola</name>
    <dbReference type="NCBI Taxonomy" id="375674"/>
    <lineage>
        <taxon>Bacteria</taxon>
        <taxon>Pseudomonadati</taxon>
        <taxon>Pseudomonadota</taxon>
        <taxon>Gammaproteobacteria</taxon>
        <taxon>Alteromonadales</taxon>
        <taxon>Ferrimonadaceae</taxon>
        <taxon>Paraferrimonas</taxon>
    </lineage>
</organism>
<name>A0AA37RW20_9GAMM</name>
<protein>
    <submittedName>
        <fullName evidence="1">TAT leader-containing periplasmic protein</fullName>
    </submittedName>
</protein>
<keyword evidence="2" id="KW-1185">Reference proteome</keyword>
<dbReference type="Proteomes" id="UP001161422">
    <property type="component" value="Unassembled WGS sequence"/>
</dbReference>
<reference evidence="1" key="1">
    <citation type="journal article" date="2014" name="Int. J. Syst. Evol. Microbiol.">
        <title>Complete genome sequence of Corynebacterium casei LMG S-19264T (=DSM 44701T), isolated from a smear-ripened cheese.</title>
        <authorList>
            <consortium name="US DOE Joint Genome Institute (JGI-PGF)"/>
            <person name="Walter F."/>
            <person name="Albersmeier A."/>
            <person name="Kalinowski J."/>
            <person name="Ruckert C."/>
        </authorList>
    </citation>
    <scope>NUCLEOTIDE SEQUENCE</scope>
    <source>
        <strain evidence="1">NBRC 101628</strain>
    </source>
</reference>
<dbReference type="RefSeq" id="WP_095506354.1">
    <property type="nucleotide sequence ID" value="NZ_BSNC01000003.1"/>
</dbReference>
<reference evidence="1" key="2">
    <citation type="submission" date="2023-01" db="EMBL/GenBank/DDBJ databases">
        <title>Draft genome sequence of Paraferrimonas sedimenticola strain NBRC 101628.</title>
        <authorList>
            <person name="Sun Q."/>
            <person name="Mori K."/>
        </authorList>
    </citation>
    <scope>NUCLEOTIDE SEQUENCE</scope>
    <source>
        <strain evidence="1">NBRC 101628</strain>
    </source>
</reference>
<gene>
    <name evidence="1" type="ORF">GCM10007895_10880</name>
</gene>
<sequence length="170" mass="18884">MQRRSFLTLALSGTAALALGVNWYAHQQDFDYQQAPKYRLLLGALIPPLLDGVLPQVAQPRAAAIERCIDATLATIEALPEHQRLELEQLLDSLEGQLGNLLLAGSLTPIALQSPQQLSALLQKWRDSYLDLVRRAYLGLRNLILASYYASPEHWSVLGYSKPQLPGRNV</sequence>